<dbReference type="PROSITE" id="PS00600">
    <property type="entry name" value="AA_TRANSFER_CLASS_3"/>
    <property type="match status" value="1"/>
</dbReference>
<dbReference type="InterPro" id="IPR015421">
    <property type="entry name" value="PyrdxlP-dep_Trfase_major"/>
</dbReference>
<dbReference type="GO" id="GO:0008483">
    <property type="term" value="F:transaminase activity"/>
    <property type="evidence" value="ECO:0007669"/>
    <property type="project" value="UniProtKB-KW"/>
</dbReference>
<dbReference type="AlphaFoldDB" id="A0A941E0F1"/>
<name>A0A941E0F1_9BACI</name>
<dbReference type="FunFam" id="3.40.640.10:FF:000014">
    <property type="entry name" value="Adenosylmethionine-8-amino-7-oxononanoate aminotransferase, probable"/>
    <property type="match status" value="1"/>
</dbReference>
<dbReference type="Gene3D" id="3.40.640.10">
    <property type="entry name" value="Type I PLP-dependent aspartate aminotransferase-like (Major domain)"/>
    <property type="match status" value="1"/>
</dbReference>
<evidence type="ECO:0000313" key="6">
    <source>
        <dbReference type="EMBL" id="MBR7797488.1"/>
    </source>
</evidence>
<dbReference type="RefSeq" id="WP_121604606.1">
    <property type="nucleotide sequence ID" value="NZ_JAGSOT010000056.1"/>
</dbReference>
<gene>
    <name evidence="6" type="ORF">KCX74_15770</name>
</gene>
<dbReference type="PANTHER" id="PTHR43094">
    <property type="entry name" value="AMINOTRANSFERASE"/>
    <property type="match status" value="1"/>
</dbReference>
<proteinExistence type="inferred from homology"/>
<dbReference type="EMBL" id="JAGSOT010000056">
    <property type="protein sequence ID" value="MBR7797488.1"/>
    <property type="molecule type" value="Genomic_DNA"/>
</dbReference>
<dbReference type="InterPro" id="IPR005814">
    <property type="entry name" value="Aminotrans_3"/>
</dbReference>
<dbReference type="PIRSF" id="PIRSF000521">
    <property type="entry name" value="Transaminase_4ab_Lys_Orn"/>
    <property type="match status" value="1"/>
</dbReference>
<organism evidence="6 7">
    <name type="scientific">Virgibacillus salarius</name>
    <dbReference type="NCBI Taxonomy" id="447199"/>
    <lineage>
        <taxon>Bacteria</taxon>
        <taxon>Bacillati</taxon>
        <taxon>Bacillota</taxon>
        <taxon>Bacilli</taxon>
        <taxon>Bacillales</taxon>
        <taxon>Bacillaceae</taxon>
        <taxon>Virgibacillus</taxon>
    </lineage>
</organism>
<evidence type="ECO:0000256" key="2">
    <source>
        <dbReference type="ARBA" id="ARBA00022576"/>
    </source>
</evidence>
<dbReference type="InterPro" id="IPR015424">
    <property type="entry name" value="PyrdxlP-dep_Trfase"/>
</dbReference>
<evidence type="ECO:0000256" key="4">
    <source>
        <dbReference type="ARBA" id="ARBA00022898"/>
    </source>
</evidence>
<keyword evidence="7" id="KW-1185">Reference proteome</keyword>
<dbReference type="SUPFAM" id="SSF53383">
    <property type="entry name" value="PLP-dependent transferases"/>
    <property type="match status" value="1"/>
</dbReference>
<dbReference type="Gene3D" id="3.90.1150.10">
    <property type="entry name" value="Aspartate Aminotransferase, domain 1"/>
    <property type="match status" value="1"/>
</dbReference>
<dbReference type="InterPro" id="IPR049704">
    <property type="entry name" value="Aminotrans_3_PPA_site"/>
</dbReference>
<evidence type="ECO:0000256" key="3">
    <source>
        <dbReference type="ARBA" id="ARBA00022679"/>
    </source>
</evidence>
<reference evidence="6" key="1">
    <citation type="submission" date="2021-04" db="EMBL/GenBank/DDBJ databases">
        <title>Isolation and polyphasic classification of algal microorganism.</title>
        <authorList>
            <person name="Wang S."/>
        </authorList>
    </citation>
    <scope>NUCLEOTIDE SEQUENCE</scope>
    <source>
        <strain evidence="6">720a</strain>
    </source>
</reference>
<dbReference type="Pfam" id="PF00202">
    <property type="entry name" value="Aminotran_3"/>
    <property type="match status" value="1"/>
</dbReference>
<protein>
    <submittedName>
        <fullName evidence="6">Aspartate aminotransferase family protein</fullName>
    </submittedName>
</protein>
<dbReference type="Proteomes" id="UP000675284">
    <property type="component" value="Unassembled WGS sequence"/>
</dbReference>
<dbReference type="PANTHER" id="PTHR43094:SF1">
    <property type="entry name" value="AMINOTRANSFERASE CLASS-III"/>
    <property type="match status" value="1"/>
</dbReference>
<sequence>MEPTIKKEDLLEKDEKYLWHGMKRYNPSSTMISTKADGIWITDIDGNKFLDAQAGLWCVNVGYGRDELADVCAQQLKEMPYYPLTQSHIPGIKLSEKLNEWLGDDYVIFYSNSGSEANETAFKIARQYYQQTDAPNRYKFISRYRSYHGSTLATLAAGGQNQRAYKYEPLASGFVHITPPDCYRSPFTHENEQCCHQAADELDRTITWEIKETIAGFIMEPIITGGGILVPHDSYMKKVREICDKHGVLLIADEVINGFGRTGKPFGFMHYDVKPDIITMAKGLTSGYMPLAATAVKRDIYEKFKTSTKEYDHFRHVNTFGGSPAACAVAIRNLEIMEEEHLVTNAANLGEYLLAELQELYTHPNVGDIRGKGLLAGIELVKDKQTKEPIDETIAAGVVNYCRKRGIIIGKTSDTVAGYNNIITMSPPLSISRDEINYLVTILKDAIAAI</sequence>
<evidence type="ECO:0000256" key="1">
    <source>
        <dbReference type="ARBA" id="ARBA00008954"/>
    </source>
</evidence>
<dbReference type="CDD" id="cd00610">
    <property type="entry name" value="OAT_like"/>
    <property type="match status" value="1"/>
</dbReference>
<keyword evidence="3" id="KW-0808">Transferase</keyword>
<dbReference type="GO" id="GO:0030170">
    <property type="term" value="F:pyridoxal phosphate binding"/>
    <property type="evidence" value="ECO:0007669"/>
    <property type="project" value="InterPro"/>
</dbReference>
<evidence type="ECO:0000313" key="7">
    <source>
        <dbReference type="Proteomes" id="UP000675284"/>
    </source>
</evidence>
<comment type="similarity">
    <text evidence="1 5">Belongs to the class-III pyridoxal-phosphate-dependent aminotransferase family.</text>
</comment>
<keyword evidence="2 6" id="KW-0032">Aminotransferase</keyword>
<comment type="caution">
    <text evidence="6">The sequence shown here is derived from an EMBL/GenBank/DDBJ whole genome shotgun (WGS) entry which is preliminary data.</text>
</comment>
<accession>A0A941E0F1</accession>
<keyword evidence="4 5" id="KW-0663">Pyridoxal phosphate</keyword>
<evidence type="ECO:0000256" key="5">
    <source>
        <dbReference type="RuleBase" id="RU003560"/>
    </source>
</evidence>
<dbReference type="InterPro" id="IPR015422">
    <property type="entry name" value="PyrdxlP-dep_Trfase_small"/>
</dbReference>
<dbReference type="NCBIfam" id="NF005812">
    <property type="entry name" value="PRK07678.1"/>
    <property type="match status" value="1"/>
</dbReference>